<dbReference type="PANTHER" id="PTHR31286">
    <property type="entry name" value="GLYCINE-RICH CELL WALL STRUCTURAL PROTEIN 1.8-LIKE"/>
    <property type="match status" value="1"/>
</dbReference>
<feature type="compositionally biased region" description="Low complexity" evidence="2">
    <location>
        <begin position="47"/>
        <end position="67"/>
    </location>
</feature>
<evidence type="ECO:0000256" key="1">
    <source>
        <dbReference type="PROSITE-ProRule" id="PRU00047"/>
    </source>
</evidence>
<dbReference type="GO" id="GO:0003824">
    <property type="term" value="F:catalytic activity"/>
    <property type="evidence" value="ECO:0007669"/>
    <property type="project" value="InterPro"/>
</dbReference>
<protein>
    <recommendedName>
        <fullName evidence="3">CCHC-type domain-containing protein</fullName>
    </recommendedName>
</protein>
<evidence type="ECO:0000259" key="3">
    <source>
        <dbReference type="PROSITE" id="PS50158"/>
    </source>
</evidence>
<keyword evidence="1" id="KW-0863">Zinc-finger</keyword>
<dbReference type="PANTHER" id="PTHR31286:SF175">
    <property type="entry name" value="DUF4283 DOMAIN-CONTAINING PROTEIN"/>
    <property type="match status" value="1"/>
</dbReference>
<dbReference type="Gene3D" id="3.60.10.10">
    <property type="entry name" value="Endonuclease/exonuclease/phosphatase"/>
    <property type="match status" value="1"/>
</dbReference>
<dbReference type="InterPro" id="IPR036691">
    <property type="entry name" value="Endo/exonu/phosph_ase_sf"/>
</dbReference>
<dbReference type="InterPro" id="IPR005135">
    <property type="entry name" value="Endo/exonuclease/phosphatase"/>
</dbReference>
<feature type="compositionally biased region" description="Polar residues" evidence="2">
    <location>
        <begin position="68"/>
        <end position="80"/>
    </location>
</feature>
<organism evidence="4 5">
    <name type="scientific">Thlaspi arvense</name>
    <name type="common">Field penny-cress</name>
    <dbReference type="NCBI Taxonomy" id="13288"/>
    <lineage>
        <taxon>Eukaryota</taxon>
        <taxon>Viridiplantae</taxon>
        <taxon>Streptophyta</taxon>
        <taxon>Embryophyta</taxon>
        <taxon>Tracheophyta</taxon>
        <taxon>Spermatophyta</taxon>
        <taxon>Magnoliopsida</taxon>
        <taxon>eudicotyledons</taxon>
        <taxon>Gunneridae</taxon>
        <taxon>Pentapetalae</taxon>
        <taxon>rosids</taxon>
        <taxon>malvids</taxon>
        <taxon>Brassicales</taxon>
        <taxon>Brassicaceae</taxon>
        <taxon>Thlaspideae</taxon>
        <taxon>Thlaspi</taxon>
    </lineage>
</organism>
<dbReference type="GO" id="GO:0008270">
    <property type="term" value="F:zinc ion binding"/>
    <property type="evidence" value="ECO:0007669"/>
    <property type="project" value="UniProtKB-KW"/>
</dbReference>
<dbReference type="AlphaFoldDB" id="A0AAU9RQK8"/>
<keyword evidence="5" id="KW-1185">Reference proteome</keyword>
<feature type="region of interest" description="Disordered" evidence="2">
    <location>
        <begin position="36"/>
        <end position="96"/>
    </location>
</feature>
<dbReference type="InterPro" id="IPR001878">
    <property type="entry name" value="Znf_CCHC"/>
</dbReference>
<dbReference type="Pfam" id="PF03372">
    <property type="entry name" value="Exo_endo_phos"/>
    <property type="match status" value="1"/>
</dbReference>
<keyword evidence="1" id="KW-0479">Metal-binding</keyword>
<feature type="region of interest" description="Disordered" evidence="2">
    <location>
        <begin position="109"/>
        <end position="129"/>
    </location>
</feature>
<feature type="compositionally biased region" description="Polar residues" evidence="2">
    <location>
        <begin position="424"/>
        <end position="438"/>
    </location>
</feature>
<dbReference type="GO" id="GO:0003676">
    <property type="term" value="F:nucleic acid binding"/>
    <property type="evidence" value="ECO:0007669"/>
    <property type="project" value="InterPro"/>
</dbReference>
<name>A0AAU9RQK8_THLAR</name>
<accession>A0AAU9RQK8</accession>
<evidence type="ECO:0000256" key="2">
    <source>
        <dbReference type="SAM" id="MobiDB-lite"/>
    </source>
</evidence>
<feature type="compositionally biased region" description="Polar residues" evidence="2">
    <location>
        <begin position="111"/>
        <end position="129"/>
    </location>
</feature>
<evidence type="ECO:0000313" key="4">
    <source>
        <dbReference type="EMBL" id="CAH2047993.1"/>
    </source>
</evidence>
<dbReference type="PROSITE" id="PS50158">
    <property type="entry name" value="ZF_CCHC"/>
    <property type="match status" value="1"/>
</dbReference>
<feature type="compositionally biased region" description="Basic and acidic residues" evidence="2">
    <location>
        <begin position="359"/>
        <end position="379"/>
    </location>
</feature>
<feature type="region of interest" description="Disordered" evidence="2">
    <location>
        <begin position="336"/>
        <end position="392"/>
    </location>
</feature>
<dbReference type="SUPFAM" id="SSF56219">
    <property type="entry name" value="DNase I-like"/>
    <property type="match status" value="1"/>
</dbReference>
<feature type="compositionally biased region" description="Basic and acidic residues" evidence="2">
    <location>
        <begin position="404"/>
        <end position="421"/>
    </location>
</feature>
<dbReference type="EMBL" id="OU466858">
    <property type="protein sequence ID" value="CAH2047993.1"/>
    <property type="molecule type" value="Genomic_DNA"/>
</dbReference>
<keyword evidence="1" id="KW-0862">Zinc</keyword>
<dbReference type="InterPro" id="IPR040256">
    <property type="entry name" value="At4g02000-like"/>
</dbReference>
<feature type="region of interest" description="Disordered" evidence="2">
    <location>
        <begin position="404"/>
        <end position="495"/>
    </location>
</feature>
<gene>
    <name evidence="4" type="ORF">TAV2_LOCUS6940</name>
</gene>
<dbReference type="Proteomes" id="UP000836841">
    <property type="component" value="Chromosome 2"/>
</dbReference>
<proteinExistence type="predicted"/>
<sequence length="680" mass="73471">MPKNKGWPPNGPPATKKFLRVLASPSDLTDVLKNVSPLVGGPFSLDSTPATVSHTPSVSSPPSGVVSNQDLLKSLTSGSGPETDLVSPRLEPPQGVVTGDTILVASEDPSVGTQSQPEMVNPATVSDSITPPLIGGAQTPRKWSSFLQESAQLEEIGTPTQHISGAPFVLIPDENIAAAKHEFKDFIFARFHGDSAEMGRIIGVINAIWARSGFPMFVAPWTQDLDPEQPPITSVIIPVELCNVPYLLFNKESLSRISTAVGKPVSLAPETERKENFEVAKVYVRVDLTKTLPLSVISGFSSGKEVEIAISYPWLPLKCDTCGKYGHEKRSCCLPASGRNLSTSPAPKERRLHQSRPSRSTEVKQKSKPRDDGPREAKHTSGSHGSFSEVVSNTSLQAKKRNYLEDASGKSDVDPLGRPKSDGLLTSGNSDKTSSEIQGGSDIESIDPGAPLHAKTPQDPSLSPATGAPSDIGDFPNARSTSASGAIPSPAKDGVSISEEHESLFFMVSRRKSGPENVNLTVTFAYGFNRLEDRLSLWEELWTLNACTSVTSHPWVVVGDFNQIMRVSHHSNHLGLDVDESGMDDLNLALQDAELFEAQSKGLSFTLWNNQDQNPIAKKIDHAFINQPWSLCFPDAYAEFLEPLQSDHAACLFKMSSAQRRIFQACPILEIVKAASEALK</sequence>
<feature type="compositionally biased region" description="Polar residues" evidence="2">
    <location>
        <begin position="380"/>
        <end position="392"/>
    </location>
</feature>
<evidence type="ECO:0000313" key="5">
    <source>
        <dbReference type="Proteomes" id="UP000836841"/>
    </source>
</evidence>
<feature type="domain" description="CCHC-type" evidence="3">
    <location>
        <begin position="318"/>
        <end position="332"/>
    </location>
</feature>
<reference evidence="4 5" key="1">
    <citation type="submission" date="2022-03" db="EMBL/GenBank/DDBJ databases">
        <authorList>
            <person name="Nunn A."/>
            <person name="Chopra R."/>
            <person name="Nunn A."/>
            <person name="Contreras Garrido A."/>
        </authorList>
    </citation>
    <scope>NUCLEOTIDE SEQUENCE [LARGE SCALE GENOMIC DNA]</scope>
</reference>